<dbReference type="EMBL" id="FR824852">
    <property type="protein sequence ID" value="CCA28062.1"/>
    <property type="molecule type" value="Genomic_DNA"/>
</dbReference>
<evidence type="ECO:0000313" key="1">
    <source>
        <dbReference type="EMBL" id="CCA28062.1"/>
    </source>
</evidence>
<protein>
    <submittedName>
        <fullName evidence="1">AlNc14C1049G12740 protein</fullName>
    </submittedName>
</protein>
<proteinExistence type="predicted"/>
<dbReference type="HOGENOM" id="CLU_2854343_0_0_1"/>
<name>F0X2G6_9STRA</name>
<organism evidence="1">
    <name type="scientific">Albugo laibachii Nc14</name>
    <dbReference type="NCBI Taxonomy" id="890382"/>
    <lineage>
        <taxon>Eukaryota</taxon>
        <taxon>Sar</taxon>
        <taxon>Stramenopiles</taxon>
        <taxon>Oomycota</taxon>
        <taxon>Peronosporomycetes</taxon>
        <taxon>Albuginales</taxon>
        <taxon>Albuginaceae</taxon>
        <taxon>Albugo</taxon>
    </lineage>
</organism>
<gene>
    <name evidence="1" type="primary">AlNc14C1049G12740</name>
    <name evidence="1" type="ORF">ALNC14_142060</name>
</gene>
<reference evidence="1" key="2">
    <citation type="submission" date="2011-02" db="EMBL/GenBank/DDBJ databases">
        <authorList>
            <person name="MacLean D."/>
        </authorList>
    </citation>
    <scope>NUCLEOTIDE SEQUENCE</scope>
</reference>
<dbReference type="AlphaFoldDB" id="F0X2G6"/>
<reference evidence="1" key="1">
    <citation type="journal article" date="2011" name="PLoS Biol.">
        <title>Gene gain and loss during evolution of obligate parasitism in the white rust pathogen of Arabidopsis thaliana.</title>
        <authorList>
            <person name="Kemen E."/>
            <person name="Gardiner A."/>
            <person name="Schultz-Larsen T."/>
            <person name="Kemen A.C."/>
            <person name="Balmuth A.L."/>
            <person name="Robert-Seilaniantz A."/>
            <person name="Bailey K."/>
            <person name="Holub E."/>
            <person name="Studholme D.J."/>
            <person name="Maclean D."/>
            <person name="Jones J.D."/>
        </authorList>
    </citation>
    <scope>NUCLEOTIDE SEQUENCE</scope>
</reference>
<accession>F0X2G6</accession>
<sequence length="65" mass="7466">MRKRALRFIRPRSGIVRAHLTCDKQIWSFAHLLKPTESVSFSGELMTRFVCHRSCAPALYRFAGG</sequence>